<keyword evidence="2 4" id="KW-0863">Zinc-finger</keyword>
<dbReference type="AlphaFoldDB" id="W9Y774"/>
<dbReference type="GeneID" id="19160502"/>
<dbReference type="eggNOG" id="ENOG502SYR7">
    <property type="taxonomic scope" value="Eukaryota"/>
</dbReference>
<dbReference type="EMBL" id="AMWN01000004">
    <property type="protein sequence ID" value="EXJ88697.1"/>
    <property type="molecule type" value="Genomic_DNA"/>
</dbReference>
<evidence type="ECO:0000313" key="8">
    <source>
        <dbReference type="Proteomes" id="UP000019484"/>
    </source>
</evidence>
<gene>
    <name evidence="7" type="ORF">A1O1_05629</name>
</gene>
<feature type="domain" description="GRF-type" evidence="6">
    <location>
        <begin position="25"/>
        <end position="69"/>
    </location>
</feature>
<keyword evidence="1" id="KW-0479">Metal-binding</keyword>
<accession>W9Y774</accession>
<keyword evidence="3" id="KW-0862">Zinc</keyword>
<dbReference type="PROSITE" id="PS51999">
    <property type="entry name" value="ZF_GRF"/>
    <property type="match status" value="1"/>
</dbReference>
<feature type="compositionally biased region" description="Basic and acidic residues" evidence="5">
    <location>
        <begin position="151"/>
        <end position="163"/>
    </location>
</feature>
<evidence type="ECO:0000259" key="6">
    <source>
        <dbReference type="PROSITE" id="PS51999"/>
    </source>
</evidence>
<reference evidence="7 8" key="1">
    <citation type="submission" date="2013-03" db="EMBL/GenBank/DDBJ databases">
        <title>The Genome Sequence of Capronia coronata CBS 617.96.</title>
        <authorList>
            <consortium name="The Broad Institute Genomics Platform"/>
            <person name="Cuomo C."/>
            <person name="de Hoog S."/>
            <person name="Gorbushina A."/>
            <person name="Walker B."/>
            <person name="Young S.K."/>
            <person name="Zeng Q."/>
            <person name="Gargeya S."/>
            <person name="Fitzgerald M."/>
            <person name="Haas B."/>
            <person name="Abouelleil A."/>
            <person name="Allen A.W."/>
            <person name="Alvarado L."/>
            <person name="Arachchi H.M."/>
            <person name="Berlin A.M."/>
            <person name="Chapman S.B."/>
            <person name="Gainer-Dewar J."/>
            <person name="Goldberg J."/>
            <person name="Griggs A."/>
            <person name="Gujja S."/>
            <person name="Hansen M."/>
            <person name="Howarth C."/>
            <person name="Imamovic A."/>
            <person name="Ireland A."/>
            <person name="Larimer J."/>
            <person name="McCowan C."/>
            <person name="Murphy C."/>
            <person name="Pearson M."/>
            <person name="Poon T.W."/>
            <person name="Priest M."/>
            <person name="Roberts A."/>
            <person name="Saif S."/>
            <person name="Shea T."/>
            <person name="Sisk P."/>
            <person name="Sykes S."/>
            <person name="Wortman J."/>
            <person name="Nusbaum C."/>
            <person name="Birren B."/>
        </authorList>
    </citation>
    <scope>NUCLEOTIDE SEQUENCE [LARGE SCALE GENOMIC DNA]</scope>
    <source>
        <strain evidence="7 8">CBS 617.96</strain>
    </source>
</reference>
<evidence type="ECO:0000313" key="7">
    <source>
        <dbReference type="EMBL" id="EXJ88697.1"/>
    </source>
</evidence>
<name>W9Y774_9EURO</name>
<dbReference type="RefSeq" id="XP_007724703.1">
    <property type="nucleotide sequence ID" value="XM_007726513.1"/>
</dbReference>
<feature type="region of interest" description="Disordered" evidence="5">
    <location>
        <begin position="151"/>
        <end position="231"/>
    </location>
</feature>
<dbReference type="HOGENOM" id="CLU_037645_1_0_1"/>
<feature type="region of interest" description="Disordered" evidence="5">
    <location>
        <begin position="309"/>
        <end position="336"/>
    </location>
</feature>
<dbReference type="Proteomes" id="UP000019484">
    <property type="component" value="Unassembled WGS sequence"/>
</dbReference>
<dbReference type="STRING" id="1182541.W9Y774"/>
<evidence type="ECO:0000256" key="4">
    <source>
        <dbReference type="PROSITE-ProRule" id="PRU01343"/>
    </source>
</evidence>
<feature type="compositionally biased region" description="Polar residues" evidence="5">
    <location>
        <begin position="198"/>
        <end position="217"/>
    </location>
</feature>
<dbReference type="Pfam" id="PF06839">
    <property type="entry name" value="Zn_ribbon_GRF"/>
    <property type="match status" value="1"/>
</dbReference>
<evidence type="ECO:0000256" key="3">
    <source>
        <dbReference type="ARBA" id="ARBA00022833"/>
    </source>
</evidence>
<evidence type="ECO:0000256" key="1">
    <source>
        <dbReference type="ARBA" id="ARBA00022723"/>
    </source>
</evidence>
<organism evidence="7 8">
    <name type="scientific">Capronia coronata CBS 617.96</name>
    <dbReference type="NCBI Taxonomy" id="1182541"/>
    <lineage>
        <taxon>Eukaryota</taxon>
        <taxon>Fungi</taxon>
        <taxon>Dikarya</taxon>
        <taxon>Ascomycota</taxon>
        <taxon>Pezizomycotina</taxon>
        <taxon>Eurotiomycetes</taxon>
        <taxon>Chaetothyriomycetidae</taxon>
        <taxon>Chaetothyriales</taxon>
        <taxon>Herpotrichiellaceae</taxon>
        <taxon>Capronia</taxon>
    </lineage>
</organism>
<feature type="region of interest" description="Disordered" evidence="5">
    <location>
        <begin position="76"/>
        <end position="134"/>
    </location>
</feature>
<dbReference type="GO" id="GO:0008270">
    <property type="term" value="F:zinc ion binding"/>
    <property type="evidence" value="ECO:0007669"/>
    <property type="project" value="UniProtKB-KW"/>
</dbReference>
<keyword evidence="8" id="KW-1185">Reference proteome</keyword>
<proteinExistence type="predicted"/>
<comment type="caution">
    <text evidence="7">The sequence shown here is derived from an EMBL/GenBank/DDBJ whole genome shotgun (WGS) entry which is preliminary data.</text>
</comment>
<evidence type="ECO:0000256" key="5">
    <source>
        <dbReference type="SAM" id="MobiDB-lite"/>
    </source>
</evidence>
<protein>
    <recommendedName>
        <fullName evidence="6">GRF-type domain-containing protein</fullName>
    </recommendedName>
</protein>
<evidence type="ECO:0000256" key="2">
    <source>
        <dbReference type="ARBA" id="ARBA00022771"/>
    </source>
</evidence>
<dbReference type="OrthoDB" id="430051at2759"/>
<dbReference type="InterPro" id="IPR010666">
    <property type="entry name" value="Znf_GRF"/>
</dbReference>
<sequence>MANSYQTRNGRTSKTGAFINGIWHCECQPRLPADKLQTKNGGRNHGRWFYTCQKPMHKRCNFFLWSDAAKVREEAAVLSNSRSEPVAEPQTPRKPTYNAGPPTPDTRPRPTASVARPQDSSPSKLKHDEGFDWSSSNDEELLKAEQEMLSHRPLFETPKKAARTETFTSPGKRTFDQLAGQEGSSGESWPWSDDVFATPSTSHRSGATGLPSPTNTPARGPSQLFRPETEPSTLASEVLTLLADSHISSKVERELVDLLNRYDLRTQGVIKGRDISRLAVQSKEKKIADLQARISALEAEKETNRRVIAHLKQDIATSPPRKGNNKRSPPSRRSEG</sequence>